<dbReference type="PANTHER" id="PTHR47387:SF1">
    <property type="entry name" value="NECTIN-2"/>
    <property type="match status" value="1"/>
</dbReference>
<evidence type="ECO:0000256" key="13">
    <source>
        <dbReference type="ARBA" id="ARBA00023180"/>
    </source>
</evidence>
<dbReference type="GO" id="GO:0005886">
    <property type="term" value="C:plasma membrane"/>
    <property type="evidence" value="ECO:0007669"/>
    <property type="project" value="UniProtKB-SubCell"/>
</dbReference>
<keyword evidence="12" id="KW-1015">Disulfide bond</keyword>
<evidence type="ECO:0000256" key="6">
    <source>
        <dbReference type="ARBA" id="ARBA00022729"/>
    </source>
</evidence>
<keyword evidence="14" id="KW-0393">Immunoglobulin domain</keyword>
<dbReference type="InterPro" id="IPR013162">
    <property type="entry name" value="CD80_C2-set"/>
</dbReference>
<reference evidence="20" key="1">
    <citation type="submission" date="2023-07" db="EMBL/GenBank/DDBJ databases">
        <title>Chromosome-level Genome Assembly of Striped Snakehead (Channa striata).</title>
        <authorList>
            <person name="Liu H."/>
        </authorList>
    </citation>
    <scope>NUCLEOTIDE SEQUENCE</scope>
    <source>
        <strain evidence="20">Gz</strain>
        <tissue evidence="20">Muscle</tissue>
    </source>
</reference>
<evidence type="ECO:0000256" key="4">
    <source>
        <dbReference type="ARBA" id="ARBA00022475"/>
    </source>
</evidence>
<dbReference type="InterPro" id="IPR052659">
    <property type="entry name" value="Nectin/PVR"/>
</dbReference>
<keyword evidence="21" id="KW-1185">Reference proteome</keyword>
<dbReference type="PANTHER" id="PTHR47387">
    <property type="entry name" value="NECTIN-2"/>
    <property type="match status" value="1"/>
</dbReference>
<evidence type="ECO:0000256" key="18">
    <source>
        <dbReference type="SAM" id="SignalP"/>
    </source>
</evidence>
<comment type="subcellular location">
    <subcellularLocation>
        <location evidence="2">Cell junction</location>
        <location evidence="2">Adherens junction</location>
    </subcellularLocation>
    <subcellularLocation>
        <location evidence="1">Cell membrane</location>
        <topology evidence="1">Single-pass membrane protein</topology>
    </subcellularLocation>
</comment>
<feature type="transmembrane region" description="Helical" evidence="17">
    <location>
        <begin position="348"/>
        <end position="370"/>
    </location>
</feature>
<dbReference type="AlphaFoldDB" id="A0AA88M5C9"/>
<evidence type="ECO:0000256" key="1">
    <source>
        <dbReference type="ARBA" id="ARBA00004162"/>
    </source>
</evidence>
<keyword evidence="8" id="KW-0130">Cell adhesion</keyword>
<dbReference type="SMART" id="SM00406">
    <property type="entry name" value="IGv"/>
    <property type="match status" value="1"/>
</dbReference>
<evidence type="ECO:0000256" key="9">
    <source>
        <dbReference type="ARBA" id="ARBA00022949"/>
    </source>
</evidence>
<evidence type="ECO:0000256" key="5">
    <source>
        <dbReference type="ARBA" id="ARBA00022692"/>
    </source>
</evidence>
<keyword evidence="7" id="KW-0677">Repeat</keyword>
<dbReference type="InterPro" id="IPR013106">
    <property type="entry name" value="Ig_V-set"/>
</dbReference>
<comment type="similarity">
    <text evidence="3">Belongs to the nectin family.</text>
</comment>
<keyword evidence="4" id="KW-1003">Cell membrane</keyword>
<dbReference type="InterPro" id="IPR007110">
    <property type="entry name" value="Ig-like_dom"/>
</dbReference>
<keyword evidence="5 17" id="KW-0812">Transmembrane</keyword>
<name>A0AA88M5C9_CHASR</name>
<evidence type="ECO:0000256" key="17">
    <source>
        <dbReference type="SAM" id="Phobius"/>
    </source>
</evidence>
<dbReference type="InterPro" id="IPR013783">
    <property type="entry name" value="Ig-like_fold"/>
</dbReference>
<evidence type="ECO:0000256" key="16">
    <source>
        <dbReference type="SAM" id="MobiDB-lite"/>
    </source>
</evidence>
<evidence type="ECO:0000256" key="8">
    <source>
        <dbReference type="ARBA" id="ARBA00022889"/>
    </source>
</evidence>
<feature type="compositionally biased region" description="Basic and acidic residues" evidence="16">
    <location>
        <begin position="578"/>
        <end position="588"/>
    </location>
</feature>
<dbReference type="Pfam" id="PF08205">
    <property type="entry name" value="C2-set_2"/>
    <property type="match status" value="1"/>
</dbReference>
<feature type="domain" description="Ig-like" evidence="19">
    <location>
        <begin position="151"/>
        <end position="244"/>
    </location>
</feature>
<keyword evidence="10 17" id="KW-1133">Transmembrane helix</keyword>
<dbReference type="GO" id="GO:0007155">
    <property type="term" value="P:cell adhesion"/>
    <property type="evidence" value="ECO:0007669"/>
    <property type="project" value="UniProtKB-KW"/>
</dbReference>
<evidence type="ECO:0000256" key="10">
    <source>
        <dbReference type="ARBA" id="ARBA00022989"/>
    </source>
</evidence>
<keyword evidence="9" id="KW-0965">Cell junction</keyword>
<feature type="region of interest" description="Disordered" evidence="16">
    <location>
        <begin position="375"/>
        <end position="459"/>
    </location>
</feature>
<dbReference type="InterPro" id="IPR003599">
    <property type="entry name" value="Ig_sub"/>
</dbReference>
<accession>A0AA88M5C9</accession>
<evidence type="ECO:0000256" key="3">
    <source>
        <dbReference type="ARBA" id="ARBA00007810"/>
    </source>
</evidence>
<evidence type="ECO:0000256" key="11">
    <source>
        <dbReference type="ARBA" id="ARBA00023136"/>
    </source>
</evidence>
<feature type="domain" description="Ig-like" evidence="19">
    <location>
        <begin position="28"/>
        <end position="146"/>
    </location>
</feature>
<evidence type="ECO:0000259" key="19">
    <source>
        <dbReference type="PROSITE" id="PS50835"/>
    </source>
</evidence>
<keyword evidence="11 17" id="KW-0472">Membrane</keyword>
<evidence type="ECO:0000256" key="2">
    <source>
        <dbReference type="ARBA" id="ARBA00004536"/>
    </source>
</evidence>
<protein>
    <recommendedName>
        <fullName evidence="15">Nectin cell adhesion molecule 3</fullName>
    </recommendedName>
</protein>
<evidence type="ECO:0000313" key="20">
    <source>
        <dbReference type="EMBL" id="KAK2830749.1"/>
    </source>
</evidence>
<dbReference type="FunFam" id="2.60.40.10:FF:000298">
    <property type="entry name" value="Nectin cell adhesion molecule 3"/>
    <property type="match status" value="1"/>
</dbReference>
<evidence type="ECO:0000256" key="14">
    <source>
        <dbReference type="ARBA" id="ARBA00023319"/>
    </source>
</evidence>
<dbReference type="PROSITE" id="PS50835">
    <property type="entry name" value="IG_LIKE"/>
    <property type="match status" value="3"/>
</dbReference>
<proteinExistence type="inferred from homology"/>
<dbReference type="InterPro" id="IPR036179">
    <property type="entry name" value="Ig-like_dom_sf"/>
</dbReference>
<feature type="region of interest" description="Disordered" evidence="16">
    <location>
        <begin position="561"/>
        <end position="593"/>
    </location>
</feature>
<dbReference type="FunFam" id="2.60.40.10:FF:002207">
    <property type="entry name" value="Poliovirus receptor-related 2 like"/>
    <property type="match status" value="1"/>
</dbReference>
<feature type="signal peptide" evidence="18">
    <location>
        <begin position="1"/>
        <end position="33"/>
    </location>
</feature>
<dbReference type="GO" id="GO:0005912">
    <property type="term" value="C:adherens junction"/>
    <property type="evidence" value="ECO:0007669"/>
    <property type="project" value="UniProtKB-SubCell"/>
</dbReference>
<keyword evidence="13" id="KW-0325">Glycoprotein</keyword>
<evidence type="ECO:0000313" key="21">
    <source>
        <dbReference type="Proteomes" id="UP001187415"/>
    </source>
</evidence>
<gene>
    <name evidence="20" type="ORF">Q5P01_018680</name>
</gene>
<dbReference type="EMBL" id="JAUPFM010000014">
    <property type="protein sequence ID" value="KAK2830749.1"/>
    <property type="molecule type" value="Genomic_DNA"/>
</dbReference>
<organism evidence="20 21">
    <name type="scientific">Channa striata</name>
    <name type="common">Snakehead murrel</name>
    <name type="synonym">Ophicephalus striatus</name>
    <dbReference type="NCBI Taxonomy" id="64152"/>
    <lineage>
        <taxon>Eukaryota</taxon>
        <taxon>Metazoa</taxon>
        <taxon>Chordata</taxon>
        <taxon>Craniata</taxon>
        <taxon>Vertebrata</taxon>
        <taxon>Euteleostomi</taxon>
        <taxon>Actinopterygii</taxon>
        <taxon>Neopterygii</taxon>
        <taxon>Teleostei</taxon>
        <taxon>Neoteleostei</taxon>
        <taxon>Acanthomorphata</taxon>
        <taxon>Anabantaria</taxon>
        <taxon>Anabantiformes</taxon>
        <taxon>Channoidei</taxon>
        <taxon>Channidae</taxon>
        <taxon>Channa</taxon>
    </lineage>
</organism>
<feature type="domain" description="Ig-like" evidence="19">
    <location>
        <begin position="249"/>
        <end position="331"/>
    </location>
</feature>
<dbReference type="Gene3D" id="2.60.40.10">
    <property type="entry name" value="Immunoglobulins"/>
    <property type="match status" value="3"/>
</dbReference>
<dbReference type="SUPFAM" id="SSF48726">
    <property type="entry name" value="Immunoglobulin"/>
    <property type="match status" value="3"/>
</dbReference>
<evidence type="ECO:0000256" key="7">
    <source>
        <dbReference type="ARBA" id="ARBA00022737"/>
    </source>
</evidence>
<feature type="compositionally biased region" description="Polar residues" evidence="16">
    <location>
        <begin position="567"/>
        <end position="576"/>
    </location>
</feature>
<feature type="chain" id="PRO_5041647449" description="Nectin cell adhesion molecule 3" evidence="18">
    <location>
        <begin position="34"/>
        <end position="679"/>
    </location>
</feature>
<dbReference type="Proteomes" id="UP001187415">
    <property type="component" value="Unassembled WGS sequence"/>
</dbReference>
<evidence type="ECO:0000256" key="15">
    <source>
        <dbReference type="ARBA" id="ARBA00082570"/>
    </source>
</evidence>
<sequence length="679" mass="73173">MARDYAARWPGSPLRNTWLVVAAILLAPQDVRAQKVRVDEEVEAYPTESVDLRCEFVDRGGRTKLTQVSWIWEPVDGQRDNIAVYHPIYGQSFPNLSFKDRVVFLHNTLENPSIKISNLRMSDAGRYTCEYATYPSGNEQGTTTLIMLAKPRNSAKVVTVQAGTKSVVVAQCEAAEGKPAATIKWVGSVGGNHSTSTTNGPDGTVTVRSEYRLVPTSADNGRDVTCVVEQRTQERPWSDTVKLSVEYPPTVSIEGYDNNWYVGRSDASLLCLANANPAPTTITWTTASGSLPDTVVVDGNKLTVRKVNDAVNTTFTCEVKNKHGASRHQITTIVIEKRQFTSGPPTGGVIGGILGVIVLICIIIAIVYFVRKRQEDGEGPPKHKPPPPVKAGSSTEMLNKPSGPPTATETAPLSPGEVYYEPTGGEPVTNLDDETTGALNGGAPPVLDDSAKSTRPNTTRSTNAKAMLLTVTMAATWIHPTTSHRLQTSLVARALYLLPSELLINQCIHGLEVEVERVDIKCSSRAAADYLEQLSVVCHRSLPPAFCSAVYPNVTPASPPPVYPSDFSMQPHQQAKQDGVRQNDDSDLHGNSPATGLVLATNQSLLSLCLSSNERGRGGELFGGGCGPIKVIDKESLATFCGLRLAVAAEHSLKVTAGKHRFTRTAAIFTTAEHRLGEA</sequence>
<keyword evidence="6 18" id="KW-0732">Signal</keyword>
<comment type="caution">
    <text evidence="20">The sequence shown here is derived from an EMBL/GenBank/DDBJ whole genome shotgun (WGS) entry which is preliminary data.</text>
</comment>
<dbReference type="Pfam" id="PF07686">
    <property type="entry name" value="V-set"/>
    <property type="match status" value="1"/>
</dbReference>
<dbReference type="SMART" id="SM00409">
    <property type="entry name" value="IG"/>
    <property type="match status" value="3"/>
</dbReference>
<evidence type="ECO:0000256" key="12">
    <source>
        <dbReference type="ARBA" id="ARBA00023157"/>
    </source>
</evidence>